<evidence type="ECO:0000256" key="1">
    <source>
        <dbReference type="SAM" id="MobiDB-lite"/>
    </source>
</evidence>
<evidence type="ECO:0000313" key="2">
    <source>
        <dbReference type="EMBL" id="OMP09053.1"/>
    </source>
</evidence>
<accession>A0A1R3KPN5</accession>
<dbReference type="AlphaFoldDB" id="A0A1R3KPN5"/>
<gene>
    <name evidence="2" type="ORF">COLO4_05859</name>
</gene>
<name>A0A1R3KPN5_9ROSI</name>
<feature type="region of interest" description="Disordered" evidence="1">
    <location>
        <begin position="1"/>
        <end position="36"/>
    </location>
</feature>
<reference evidence="3" key="1">
    <citation type="submission" date="2013-09" db="EMBL/GenBank/DDBJ databases">
        <title>Corchorus olitorius genome sequencing.</title>
        <authorList>
            <person name="Alam M."/>
            <person name="Haque M.S."/>
            <person name="Islam M.S."/>
            <person name="Emdad E.M."/>
            <person name="Islam M.M."/>
            <person name="Ahmed B."/>
            <person name="Halim A."/>
            <person name="Hossen Q.M.M."/>
            <person name="Hossain M.Z."/>
            <person name="Ahmed R."/>
            <person name="Khan M.M."/>
            <person name="Islam R."/>
            <person name="Rashid M.M."/>
            <person name="Khan S.A."/>
            <person name="Rahman M.S."/>
            <person name="Alam M."/>
            <person name="Yahiya A.S."/>
            <person name="Khan M.S."/>
            <person name="Azam M.S."/>
            <person name="Haque T."/>
            <person name="Lashkar M.Z.H."/>
            <person name="Akhand A.I."/>
            <person name="Morshed G."/>
            <person name="Roy S."/>
            <person name="Uddin K.S."/>
            <person name="Rabeya T."/>
            <person name="Hossain A.S."/>
            <person name="Chowdhury A."/>
            <person name="Snigdha A.R."/>
            <person name="Mortoza M.S."/>
            <person name="Matin S.A."/>
            <person name="Hoque S.M.E."/>
            <person name="Islam M.K."/>
            <person name="Roy D.K."/>
            <person name="Haider R."/>
            <person name="Moosa M.M."/>
            <person name="Elias S.M."/>
            <person name="Hasan A.M."/>
            <person name="Jahan S."/>
            <person name="Shafiuddin M."/>
            <person name="Mahmood N."/>
            <person name="Shommy N.S."/>
        </authorList>
    </citation>
    <scope>NUCLEOTIDE SEQUENCE [LARGE SCALE GENOMIC DNA]</scope>
    <source>
        <strain evidence="3">cv. O-4</strain>
    </source>
</reference>
<protein>
    <submittedName>
        <fullName evidence="2">Uncharacterized protein</fullName>
    </submittedName>
</protein>
<dbReference type="EMBL" id="AWUE01012493">
    <property type="protein sequence ID" value="OMP09053.1"/>
    <property type="molecule type" value="Genomic_DNA"/>
</dbReference>
<feature type="compositionally biased region" description="Basic and acidic residues" evidence="1">
    <location>
        <begin position="17"/>
        <end position="26"/>
    </location>
</feature>
<keyword evidence="3" id="KW-1185">Reference proteome</keyword>
<dbReference type="Proteomes" id="UP000187203">
    <property type="component" value="Unassembled WGS sequence"/>
</dbReference>
<evidence type="ECO:0000313" key="3">
    <source>
        <dbReference type="Proteomes" id="UP000187203"/>
    </source>
</evidence>
<sequence length="36" mass="3819">MKGRDESKGVKNLLVGEGDKDQKESANVDELASLTG</sequence>
<comment type="caution">
    <text evidence="2">The sequence shown here is derived from an EMBL/GenBank/DDBJ whole genome shotgun (WGS) entry which is preliminary data.</text>
</comment>
<proteinExistence type="predicted"/>
<organism evidence="2 3">
    <name type="scientific">Corchorus olitorius</name>
    <dbReference type="NCBI Taxonomy" id="93759"/>
    <lineage>
        <taxon>Eukaryota</taxon>
        <taxon>Viridiplantae</taxon>
        <taxon>Streptophyta</taxon>
        <taxon>Embryophyta</taxon>
        <taxon>Tracheophyta</taxon>
        <taxon>Spermatophyta</taxon>
        <taxon>Magnoliopsida</taxon>
        <taxon>eudicotyledons</taxon>
        <taxon>Gunneridae</taxon>
        <taxon>Pentapetalae</taxon>
        <taxon>rosids</taxon>
        <taxon>malvids</taxon>
        <taxon>Malvales</taxon>
        <taxon>Malvaceae</taxon>
        <taxon>Grewioideae</taxon>
        <taxon>Apeibeae</taxon>
        <taxon>Corchorus</taxon>
    </lineage>
</organism>